<name>A0A5C5ZFP3_9BACT</name>
<proteinExistence type="predicted"/>
<dbReference type="RefSeq" id="WP_146403404.1">
    <property type="nucleotide sequence ID" value="NZ_SJPQ01000006.1"/>
</dbReference>
<dbReference type="Pfam" id="PF07596">
    <property type="entry name" value="SBP_bac_10"/>
    <property type="match status" value="1"/>
</dbReference>
<dbReference type="EMBL" id="SJPQ01000006">
    <property type="protein sequence ID" value="TWT86142.1"/>
    <property type="molecule type" value="Genomic_DNA"/>
</dbReference>
<dbReference type="SUPFAM" id="SSF54523">
    <property type="entry name" value="Pili subunits"/>
    <property type="match status" value="1"/>
</dbReference>
<dbReference type="Proteomes" id="UP000315440">
    <property type="component" value="Unassembled WGS sequence"/>
</dbReference>
<feature type="domain" description="DUF1559" evidence="1">
    <location>
        <begin position="40"/>
        <end position="286"/>
    </location>
</feature>
<comment type="caution">
    <text evidence="2">The sequence shown here is derived from an EMBL/GenBank/DDBJ whole genome shotgun (WGS) entry which is preliminary data.</text>
</comment>
<dbReference type="NCBIfam" id="TIGR04294">
    <property type="entry name" value="pre_pil_HX9DG"/>
    <property type="match status" value="1"/>
</dbReference>
<evidence type="ECO:0000259" key="1">
    <source>
        <dbReference type="Pfam" id="PF07596"/>
    </source>
</evidence>
<dbReference type="PANTHER" id="PTHR30093:SF2">
    <property type="entry name" value="TYPE II SECRETION SYSTEM PROTEIN H"/>
    <property type="match status" value="1"/>
</dbReference>
<sequence>MSHRTTDRAPRRPQGFTLVELLVVIAIIGVLVALLLPAVQAARESARRAECTNNLKQMGLAVQTHHDTYGYFPEGRNALGPMGVAWSYRLLPYMELQNIYDAYDDNYRVDAEENAVAMRTPIGVYTCPSRRPASADRNFDNDDAEPLVEGVAVAGDYAANAGFEEDTNMEDSEFFEGKLDHTQVGPIFSGSRIKGRQVTDGLSKTLAIGERHIPPLDADDGRLGHFKQGDTCFLAADNIMAILRGTEDGLAVTPWDDDNDMFGSLHPGVAQFVFLDGHTQTLSTNNSARAIGLNPNGAEDIGDGGVFPEEWSWLGAMSTIAGGEVVQD</sequence>
<dbReference type="OrthoDB" id="255848at2"/>
<dbReference type="PROSITE" id="PS00409">
    <property type="entry name" value="PROKAR_NTER_METHYL"/>
    <property type="match status" value="1"/>
</dbReference>
<dbReference type="Pfam" id="PF07963">
    <property type="entry name" value="N_methyl"/>
    <property type="match status" value="1"/>
</dbReference>
<accession>A0A5C5ZFP3</accession>
<keyword evidence="3" id="KW-1185">Reference proteome</keyword>
<dbReference type="Gene3D" id="3.30.700.10">
    <property type="entry name" value="Glycoprotein, Type 4 Pilin"/>
    <property type="match status" value="1"/>
</dbReference>
<gene>
    <name evidence="2" type="primary">pilE1</name>
    <name evidence="2" type="ORF">Mal64_38820</name>
</gene>
<dbReference type="InterPro" id="IPR045584">
    <property type="entry name" value="Pilin-like"/>
</dbReference>
<organism evidence="2 3">
    <name type="scientific">Pseudobythopirellula maris</name>
    <dbReference type="NCBI Taxonomy" id="2527991"/>
    <lineage>
        <taxon>Bacteria</taxon>
        <taxon>Pseudomonadati</taxon>
        <taxon>Planctomycetota</taxon>
        <taxon>Planctomycetia</taxon>
        <taxon>Pirellulales</taxon>
        <taxon>Lacipirellulaceae</taxon>
        <taxon>Pseudobythopirellula</taxon>
    </lineage>
</organism>
<evidence type="ECO:0000313" key="2">
    <source>
        <dbReference type="EMBL" id="TWT86142.1"/>
    </source>
</evidence>
<dbReference type="PANTHER" id="PTHR30093">
    <property type="entry name" value="GENERAL SECRETION PATHWAY PROTEIN G"/>
    <property type="match status" value="1"/>
</dbReference>
<reference evidence="2 3" key="1">
    <citation type="submission" date="2019-02" db="EMBL/GenBank/DDBJ databases">
        <title>Deep-cultivation of Planctomycetes and their phenomic and genomic characterization uncovers novel biology.</title>
        <authorList>
            <person name="Wiegand S."/>
            <person name="Jogler M."/>
            <person name="Boedeker C."/>
            <person name="Pinto D."/>
            <person name="Vollmers J."/>
            <person name="Rivas-Marin E."/>
            <person name="Kohn T."/>
            <person name="Peeters S.H."/>
            <person name="Heuer A."/>
            <person name="Rast P."/>
            <person name="Oberbeckmann S."/>
            <person name="Bunk B."/>
            <person name="Jeske O."/>
            <person name="Meyerdierks A."/>
            <person name="Storesund J.E."/>
            <person name="Kallscheuer N."/>
            <person name="Luecker S."/>
            <person name="Lage O.M."/>
            <person name="Pohl T."/>
            <person name="Merkel B.J."/>
            <person name="Hornburger P."/>
            <person name="Mueller R.-W."/>
            <person name="Bruemmer F."/>
            <person name="Labrenz M."/>
            <person name="Spormann A.M."/>
            <person name="Op Den Camp H."/>
            <person name="Overmann J."/>
            <person name="Amann R."/>
            <person name="Jetten M.S.M."/>
            <person name="Mascher T."/>
            <person name="Medema M.H."/>
            <person name="Devos D.P."/>
            <person name="Kaster A.-K."/>
            <person name="Ovreas L."/>
            <person name="Rohde M."/>
            <person name="Galperin M.Y."/>
            <person name="Jogler C."/>
        </authorList>
    </citation>
    <scope>NUCLEOTIDE SEQUENCE [LARGE SCALE GENOMIC DNA]</scope>
    <source>
        <strain evidence="2 3">Mal64</strain>
    </source>
</reference>
<dbReference type="NCBIfam" id="TIGR02532">
    <property type="entry name" value="IV_pilin_GFxxxE"/>
    <property type="match status" value="1"/>
</dbReference>
<dbReference type="InterPro" id="IPR027558">
    <property type="entry name" value="Pre_pil_HX9DG_C"/>
</dbReference>
<evidence type="ECO:0000313" key="3">
    <source>
        <dbReference type="Proteomes" id="UP000315440"/>
    </source>
</evidence>
<dbReference type="InterPro" id="IPR011453">
    <property type="entry name" value="DUF1559"/>
</dbReference>
<protein>
    <submittedName>
        <fullName evidence="2">Fimbrial protein</fullName>
    </submittedName>
</protein>
<dbReference type="AlphaFoldDB" id="A0A5C5ZFP3"/>
<dbReference type="InterPro" id="IPR012902">
    <property type="entry name" value="N_methyl_site"/>
</dbReference>